<dbReference type="STRING" id="683124.SAMN05444337_0220"/>
<dbReference type="SUPFAM" id="SSF52540">
    <property type="entry name" value="P-loop containing nucleoside triphosphate hydrolases"/>
    <property type="match status" value="2"/>
</dbReference>
<dbReference type="GO" id="GO:0015668">
    <property type="term" value="F:type III site-specific deoxyribonuclease activity"/>
    <property type="evidence" value="ECO:0007669"/>
    <property type="project" value="InterPro"/>
</dbReference>
<dbReference type="Pfam" id="PF19778">
    <property type="entry name" value="RE_endonuc"/>
    <property type="match status" value="1"/>
</dbReference>
<dbReference type="GO" id="GO:0003677">
    <property type="term" value="F:DNA binding"/>
    <property type="evidence" value="ECO:0007669"/>
    <property type="project" value="InterPro"/>
</dbReference>
<dbReference type="NCBIfam" id="NF012027">
    <property type="entry name" value="PRK15483.1"/>
    <property type="match status" value="1"/>
</dbReference>
<evidence type="ECO:0000259" key="2">
    <source>
        <dbReference type="Pfam" id="PF19778"/>
    </source>
</evidence>
<feature type="domain" description="Type III restriction enzyme C-terminal endonuclease" evidence="2">
    <location>
        <begin position="861"/>
        <end position="970"/>
    </location>
</feature>
<dbReference type="Pfam" id="PF04851">
    <property type="entry name" value="ResIII"/>
    <property type="match status" value="1"/>
</dbReference>
<dbReference type="CDD" id="cd18785">
    <property type="entry name" value="SF2_C"/>
    <property type="match status" value="1"/>
</dbReference>
<gene>
    <name evidence="3" type="ORF">SAMN05444337_0220</name>
</gene>
<dbReference type="InterPro" id="IPR006935">
    <property type="entry name" value="Helicase/UvrB_N"/>
</dbReference>
<feature type="domain" description="Helicase/UvrB N-terminal" evidence="1">
    <location>
        <begin position="75"/>
        <end position="252"/>
    </location>
</feature>
<sequence length="984" mass="113369">MELILKNGLPHQDKGVQAVANAFSVNSFSKNKMYFANPTLELDKEALLHNIKEVQKTNGIHPEYTALNGIQDYLNLDIKMETGTGKTYVHTATIFELHKQYKINKFIIVVPTLAIKAGTRQFIQDPYTKKHFKDVCGYGTEIELQVLDAAKKKKGKQFFPSAVREFVSGSSQNQNKIYVLLVNMALLTNSKMLKDQYDSGVEDFYKPVEGISATKPFLLIDEPHRFSKAQKTFEFITNEIQPQCIIRFGATYPTVTIGKGTAKKTIKDYHNLLYDLNACESFNQNLIKGIAKEHFEPLSKKEDKVKIMAIQSKTSAKFNLIQKDGPTKSFELKKGDSLSIISEEFEGIVIDAIGSNFIELSNGQTKSQGEEFSTDIYSSSYQEQMLKLAIDRHFETERINFDRKFKIKTLALFFIDDIYSYRQDEKSGKETYLKNTFEKLLLDKINQVIPTLNKDTEKEYLEFLEASKKDVTACHAGYFSQDNSSSDEEIANEINEILFEKKKLLSIKKEDGNYNTRRFLFSKWTLKEGWDNPNVFTITKLRSSGSESSKIQEVGRGLRLPVDELGNRISNEEFKLNYIIDFTEADFADRLVKEINDELPKGFVITEEKLNEVAKKLKQDPDDLFFDLFSKKYIDRKYNINIENQIQFFEEYPDFAMGLNGNKVVDRNTKKDKKIKIRPAVYNELKTLWEAINQKYVLFYDKIEEDDYLKEELVKLFENNVFTDVIITSKRQVIQTTDDNQMMANEDSGVQYTISRPLPYSEFLKRINKQTNIPIQLIHEVLISYAEKHSIDNDKINEFSAANFVSRFNDWKINKLQGRFSYSKSNIKLNGTKLSFPNGQPKEEITQGVIGTKFIEGTPVEKYLYDTYAYDSPLEKDNIQAVIDEVVVYGKIPRSSISIPTITGQSYSPDFMYVVKKADGSKTLNIVVETKDVENQSTLRKTEEVKIKCAKEFFKQLTIDGYTVEFHEQLNNKKIKQIVDEVLM</sequence>
<accession>A0A1M6BWL8</accession>
<dbReference type="AlphaFoldDB" id="A0A1M6BWL8"/>
<dbReference type="OrthoDB" id="9804145at2"/>
<keyword evidence="4" id="KW-1185">Reference proteome</keyword>
<dbReference type="RefSeq" id="WP_072780626.1">
    <property type="nucleotide sequence ID" value="NZ_CP045292.1"/>
</dbReference>
<proteinExistence type="predicted"/>
<evidence type="ECO:0000313" key="4">
    <source>
        <dbReference type="Proteomes" id="UP000184232"/>
    </source>
</evidence>
<dbReference type="InterPro" id="IPR027417">
    <property type="entry name" value="P-loop_NTPase"/>
</dbReference>
<name>A0A1M6BWL8_9FLAO</name>
<dbReference type="InterPro" id="IPR045572">
    <property type="entry name" value="RE_endonuc_C"/>
</dbReference>
<dbReference type="Proteomes" id="UP000184232">
    <property type="component" value="Unassembled WGS sequence"/>
</dbReference>
<evidence type="ECO:0000259" key="1">
    <source>
        <dbReference type="Pfam" id="PF04851"/>
    </source>
</evidence>
<dbReference type="Gene3D" id="3.40.50.300">
    <property type="entry name" value="P-loop containing nucleotide triphosphate hydrolases"/>
    <property type="match status" value="2"/>
</dbReference>
<dbReference type="EMBL" id="FQZH01000001">
    <property type="protein sequence ID" value="SHI53172.1"/>
    <property type="molecule type" value="Genomic_DNA"/>
</dbReference>
<evidence type="ECO:0000313" key="3">
    <source>
        <dbReference type="EMBL" id="SHI53172.1"/>
    </source>
</evidence>
<dbReference type="GO" id="GO:0005524">
    <property type="term" value="F:ATP binding"/>
    <property type="evidence" value="ECO:0007669"/>
    <property type="project" value="InterPro"/>
</dbReference>
<protein>
    <submittedName>
        <fullName evidence="3">Type III restriction enzyme</fullName>
    </submittedName>
</protein>
<organism evidence="3 4">
    <name type="scientific">Flavobacterium haoranii</name>
    <dbReference type="NCBI Taxonomy" id="683124"/>
    <lineage>
        <taxon>Bacteria</taxon>
        <taxon>Pseudomonadati</taxon>
        <taxon>Bacteroidota</taxon>
        <taxon>Flavobacteriia</taxon>
        <taxon>Flavobacteriales</taxon>
        <taxon>Flavobacteriaceae</taxon>
        <taxon>Flavobacterium</taxon>
    </lineage>
</organism>
<reference evidence="3 4" key="1">
    <citation type="submission" date="2016-11" db="EMBL/GenBank/DDBJ databases">
        <authorList>
            <person name="Jaros S."/>
            <person name="Januszkiewicz K."/>
            <person name="Wedrychowicz H."/>
        </authorList>
    </citation>
    <scope>NUCLEOTIDE SEQUENCE [LARGE SCALE GENOMIC DNA]</scope>
    <source>
        <strain evidence="3 4">DSM 22807</strain>
    </source>
</reference>